<comment type="similarity">
    <text evidence="1">Belongs to the IST1 family.</text>
</comment>
<name>A0A9Q0L2D4_9MAGN</name>
<dbReference type="InterPro" id="IPR005061">
    <property type="entry name" value="Ist1"/>
</dbReference>
<protein>
    <submittedName>
        <fullName evidence="3">Uncharacterized protein</fullName>
    </submittedName>
</protein>
<evidence type="ECO:0000313" key="4">
    <source>
        <dbReference type="Proteomes" id="UP001141806"/>
    </source>
</evidence>
<dbReference type="Pfam" id="PF03398">
    <property type="entry name" value="Ist1"/>
    <property type="match status" value="1"/>
</dbReference>
<keyword evidence="4" id="KW-1185">Reference proteome</keyword>
<dbReference type="FunFam" id="1.20.1260.60:FF:000002">
    <property type="entry name" value="Vacuolar protein sorting-associated protein IST1"/>
    <property type="match status" value="1"/>
</dbReference>
<feature type="compositionally biased region" description="Polar residues" evidence="2">
    <location>
        <begin position="719"/>
        <end position="742"/>
    </location>
</feature>
<dbReference type="PANTHER" id="PTHR12161:SF44">
    <property type="entry name" value="REGULATOR OF VPS4 ACTIVITY IN THE MVB PATHWAY PROTEIN"/>
    <property type="match status" value="1"/>
</dbReference>
<dbReference type="GO" id="GO:0015031">
    <property type="term" value="P:protein transport"/>
    <property type="evidence" value="ECO:0007669"/>
    <property type="project" value="InterPro"/>
</dbReference>
<dbReference type="PANTHER" id="PTHR12161">
    <property type="entry name" value="IST1 FAMILY MEMBER"/>
    <property type="match status" value="1"/>
</dbReference>
<dbReference type="AlphaFoldDB" id="A0A9Q0L2D4"/>
<evidence type="ECO:0000256" key="2">
    <source>
        <dbReference type="SAM" id="MobiDB-lite"/>
    </source>
</evidence>
<dbReference type="Gene3D" id="1.20.1260.60">
    <property type="entry name" value="Vacuolar protein sorting-associated protein Ist1"/>
    <property type="match status" value="1"/>
</dbReference>
<evidence type="ECO:0000313" key="3">
    <source>
        <dbReference type="EMBL" id="KAJ4981213.1"/>
    </source>
</evidence>
<feature type="region of interest" description="Disordered" evidence="2">
    <location>
        <begin position="703"/>
        <end position="756"/>
    </location>
</feature>
<evidence type="ECO:0000256" key="1">
    <source>
        <dbReference type="ARBA" id="ARBA00005536"/>
    </source>
</evidence>
<dbReference type="OrthoDB" id="29853at2759"/>
<gene>
    <name evidence="3" type="ORF">NE237_032050</name>
</gene>
<proteinExistence type="inferred from homology"/>
<sequence>MLDILFGWRKASKCKKLIRHVQCRLKLLKNKRGSITRQLREDVAQLLKLGQEQSAFSRVEQLFKDQTLLSAYDLLDHFCEFITIQLPYIRRHRECPNDINEAVSSLIFAAARCGDLPELQTLRKLFGERYGHKFSITAAELLVGNLVDCQIIEKLTIKSVPDDVKLGLLDEITREYSIQRETIRILDRFELQNQQVYNLPEGNKGPQFQIDERDTQLIYHSTEGADIKASNYEYTQGKAPSSSFPVCRNCQSHNLNLTCTSSTAIIVAQPRIDTLDPFLSIPIHKNAVRAEKQGELNPSCKPRMIPKVNSSQRIQRGCSSICISNPSQQHEMERTTTAPENSLQFPEMSVVYLDDIEEVNPTIQDGLGKNQRVFMFKSINMPTRENLGTGIACLSDLYGYSRTEEQTEPCEPWDGKAQSRISRMRTRSSQKILNRRSLFWGTQVPCSSKSPSLSKNDVESALYYGDHCDYSPNENSPRHKTKHPKRHQRKITEESWNSKFKSHKKKLQLPRQDDDTWEVPKELFGEEEEKHSISSKYSWRSFSGCRIDCDMGFNCSLKHPCYFFTSDGKDAVENMCLKQYRGIQAGVGFPSHNFQQGFSTNEEAYKGTTAMNHRSYGHTPDYKAIKGNIQVQDMGWDTFPQRDCQYMASSYAVTDSKNQMSNMRSMKEERVEQEVISDFQSICASSHGSCSYVASPLTQRFRQPPYLRAQTMPPERPKNTATDKISRSASCEFKQTNHSNGTSSSSSSSHVHPKLPDYDDLAAKFMALKKERLQSTFQSG</sequence>
<organism evidence="3 4">
    <name type="scientific">Protea cynaroides</name>
    <dbReference type="NCBI Taxonomy" id="273540"/>
    <lineage>
        <taxon>Eukaryota</taxon>
        <taxon>Viridiplantae</taxon>
        <taxon>Streptophyta</taxon>
        <taxon>Embryophyta</taxon>
        <taxon>Tracheophyta</taxon>
        <taxon>Spermatophyta</taxon>
        <taxon>Magnoliopsida</taxon>
        <taxon>Proteales</taxon>
        <taxon>Proteaceae</taxon>
        <taxon>Protea</taxon>
    </lineage>
</organism>
<comment type="caution">
    <text evidence="3">The sequence shown here is derived from an EMBL/GenBank/DDBJ whole genome shotgun (WGS) entry which is preliminary data.</text>
</comment>
<accession>A0A9Q0L2D4</accession>
<dbReference type="EMBL" id="JAMYWD010000001">
    <property type="protein sequence ID" value="KAJ4981213.1"/>
    <property type="molecule type" value="Genomic_DNA"/>
</dbReference>
<dbReference type="InterPro" id="IPR042277">
    <property type="entry name" value="IST1-like"/>
</dbReference>
<feature type="region of interest" description="Disordered" evidence="2">
    <location>
        <begin position="407"/>
        <end position="427"/>
    </location>
</feature>
<reference evidence="3" key="1">
    <citation type="journal article" date="2023" name="Plant J.">
        <title>The genome of the king protea, Protea cynaroides.</title>
        <authorList>
            <person name="Chang J."/>
            <person name="Duong T.A."/>
            <person name="Schoeman C."/>
            <person name="Ma X."/>
            <person name="Roodt D."/>
            <person name="Barker N."/>
            <person name="Li Z."/>
            <person name="Van de Peer Y."/>
            <person name="Mizrachi E."/>
        </authorList>
    </citation>
    <scope>NUCLEOTIDE SEQUENCE</scope>
    <source>
        <tissue evidence="3">Young leaves</tissue>
    </source>
</reference>
<dbReference type="Proteomes" id="UP001141806">
    <property type="component" value="Unassembled WGS sequence"/>
</dbReference>
<feature type="region of interest" description="Disordered" evidence="2">
    <location>
        <begin position="471"/>
        <end position="492"/>
    </location>
</feature>
<feature type="compositionally biased region" description="Basic residues" evidence="2">
    <location>
        <begin position="478"/>
        <end position="489"/>
    </location>
</feature>